<organism evidence="3 4">
    <name type="scientific">Kingdonia uniflora</name>
    <dbReference type="NCBI Taxonomy" id="39325"/>
    <lineage>
        <taxon>Eukaryota</taxon>
        <taxon>Viridiplantae</taxon>
        <taxon>Streptophyta</taxon>
        <taxon>Embryophyta</taxon>
        <taxon>Tracheophyta</taxon>
        <taxon>Spermatophyta</taxon>
        <taxon>Magnoliopsida</taxon>
        <taxon>Ranunculales</taxon>
        <taxon>Circaeasteraceae</taxon>
        <taxon>Kingdonia</taxon>
    </lineage>
</organism>
<evidence type="ECO:0000313" key="4">
    <source>
        <dbReference type="Proteomes" id="UP000541444"/>
    </source>
</evidence>
<feature type="compositionally biased region" description="Low complexity" evidence="2">
    <location>
        <begin position="202"/>
        <end position="211"/>
    </location>
</feature>
<reference evidence="3 4" key="1">
    <citation type="journal article" date="2020" name="IScience">
        <title>Genome Sequencing of the Endangered Kingdonia uniflora (Circaeasteraceae, Ranunculales) Reveals Potential Mechanisms of Evolutionary Specialization.</title>
        <authorList>
            <person name="Sun Y."/>
            <person name="Deng T."/>
            <person name="Zhang A."/>
            <person name="Moore M.J."/>
            <person name="Landis J.B."/>
            <person name="Lin N."/>
            <person name="Zhang H."/>
            <person name="Zhang X."/>
            <person name="Huang J."/>
            <person name="Zhang X."/>
            <person name="Sun H."/>
            <person name="Wang H."/>
        </authorList>
    </citation>
    <scope>NUCLEOTIDE SEQUENCE [LARGE SCALE GENOMIC DNA]</scope>
    <source>
        <strain evidence="3">TB1705</strain>
        <tissue evidence="3">Leaf</tissue>
    </source>
</reference>
<dbReference type="OrthoDB" id="1732166at2759"/>
<dbReference type="AlphaFoldDB" id="A0A7J7P413"/>
<name>A0A7J7P413_9MAGN</name>
<proteinExistence type="predicted"/>
<keyword evidence="4" id="KW-1185">Reference proteome</keyword>
<sequence length="540" mass="60332">SPAALTNQGVIAQLSEQITILNERMDEFTSRIEELNSKFTIRRVSNASHKNLALHTKACNDTATSLFVYCFGNGSLSGSLLPNSSSSSQLARDSPLMDEMLLIKRGQEACHPKIDFLLAVNEEYISFLLDSATPVIDLLTAITKPRMLECLACLTGIRCYRFESSTYKGSRIAHSYESYLVSFMDHTAHSLDSDSAVADSAGNIHSRASSSSRRRGPSRGSKPLPDGKKKKVGKFTNVPDEFIHIVKINLEPTFDFRRVVNFIIMRRMNDAWKRHKSRLNKKYIKGKTIREYELTLGKDKKGHMMAKGIDITPSFVASAIHIVEENEDLKATNNELKTMLLNIRNDLDNHIKKASGALQIQSSSSYNATSNSSQATQGILRTRVASRMRLIDEDNDITNEPSISGGVEVLYIATNTPVAVIVSDVSLVRQSRRRAQIVGESDKEEEEEEEEKEEVDVNHVGNIREDGDREDEEKSEGSNKVTGDNGSFMEDISPHEQARLSRFMLKHELVRKGIVLVSCGSKFSFMDVPSKGMMAFKRQI</sequence>
<dbReference type="Proteomes" id="UP000541444">
    <property type="component" value="Unassembled WGS sequence"/>
</dbReference>
<dbReference type="EMBL" id="JACGCM010000309">
    <property type="protein sequence ID" value="KAF6174002.1"/>
    <property type="molecule type" value="Genomic_DNA"/>
</dbReference>
<gene>
    <name evidence="3" type="ORF">GIB67_039953</name>
</gene>
<feature type="region of interest" description="Disordered" evidence="2">
    <location>
        <begin position="433"/>
        <end position="489"/>
    </location>
</feature>
<feature type="region of interest" description="Disordered" evidence="2">
    <location>
        <begin position="202"/>
        <end position="232"/>
    </location>
</feature>
<accession>A0A7J7P413</accession>
<evidence type="ECO:0000313" key="3">
    <source>
        <dbReference type="EMBL" id="KAF6174002.1"/>
    </source>
</evidence>
<keyword evidence="1" id="KW-0175">Coiled coil</keyword>
<feature type="coiled-coil region" evidence="1">
    <location>
        <begin position="11"/>
        <end position="38"/>
    </location>
</feature>
<protein>
    <submittedName>
        <fullName evidence="3">Uncharacterized protein</fullName>
    </submittedName>
</protein>
<evidence type="ECO:0000256" key="2">
    <source>
        <dbReference type="SAM" id="MobiDB-lite"/>
    </source>
</evidence>
<comment type="caution">
    <text evidence="3">The sequence shown here is derived from an EMBL/GenBank/DDBJ whole genome shotgun (WGS) entry which is preliminary data.</text>
</comment>
<feature type="compositionally biased region" description="Acidic residues" evidence="2">
    <location>
        <begin position="442"/>
        <end position="454"/>
    </location>
</feature>
<feature type="non-terminal residue" evidence="3">
    <location>
        <position position="1"/>
    </location>
</feature>
<evidence type="ECO:0000256" key="1">
    <source>
        <dbReference type="SAM" id="Coils"/>
    </source>
</evidence>